<feature type="domain" description="Lipid/polyisoprenoid-binding YceI-like" evidence="2">
    <location>
        <begin position="13"/>
        <end position="179"/>
    </location>
</feature>
<dbReference type="Proteomes" id="UP000183407">
    <property type="component" value="Unassembled WGS sequence"/>
</dbReference>
<sequence length="183" mass="20407">MSEDTFPRATPGTYRLDPIHSTVGISAMHKISRFRSGVAEFDATLEVDDSGEMTLNGSARAASIQVKNDEQYTHLQSPEFFDALRHPTVQFRSTSVTLADDETLVVIGDLTARGHTERVELRGRLLYVADDSHATERVGIDLETVIDRRRFGVTWNQRLPGGRYALSNEVTLTAEFELPKAKV</sequence>
<dbReference type="EMBL" id="FNTL01000003">
    <property type="protein sequence ID" value="SEB43928.1"/>
    <property type="molecule type" value="Genomic_DNA"/>
</dbReference>
<evidence type="ECO:0000313" key="3">
    <source>
        <dbReference type="EMBL" id="SEB43928.1"/>
    </source>
</evidence>
<dbReference type="InterPro" id="IPR007372">
    <property type="entry name" value="Lipid/polyisoprenoid-bd_YceI"/>
</dbReference>
<reference evidence="4" key="1">
    <citation type="submission" date="2016-10" db="EMBL/GenBank/DDBJ databases">
        <authorList>
            <person name="Varghese N."/>
        </authorList>
    </citation>
    <scope>NUCLEOTIDE SEQUENCE [LARGE SCALE GENOMIC DNA]</scope>
    <source>
        <strain evidence="4">DSM 44719</strain>
    </source>
</reference>
<organism evidence="3 4">
    <name type="scientific">Rhodococcus jostii</name>
    <dbReference type="NCBI Taxonomy" id="132919"/>
    <lineage>
        <taxon>Bacteria</taxon>
        <taxon>Bacillati</taxon>
        <taxon>Actinomycetota</taxon>
        <taxon>Actinomycetes</taxon>
        <taxon>Mycobacteriales</taxon>
        <taxon>Nocardiaceae</taxon>
        <taxon>Rhodococcus</taxon>
    </lineage>
</organism>
<dbReference type="PANTHER" id="PTHR34406">
    <property type="entry name" value="PROTEIN YCEI"/>
    <property type="match status" value="1"/>
</dbReference>
<evidence type="ECO:0000313" key="4">
    <source>
        <dbReference type="Proteomes" id="UP000183407"/>
    </source>
</evidence>
<accession>A0A1H4JE76</accession>
<evidence type="ECO:0000256" key="1">
    <source>
        <dbReference type="ARBA" id="ARBA00008812"/>
    </source>
</evidence>
<dbReference type="SMART" id="SM00867">
    <property type="entry name" value="YceI"/>
    <property type="match status" value="1"/>
</dbReference>
<dbReference type="PANTHER" id="PTHR34406:SF1">
    <property type="entry name" value="PROTEIN YCEI"/>
    <property type="match status" value="1"/>
</dbReference>
<proteinExistence type="inferred from homology"/>
<dbReference type="AlphaFoldDB" id="A0A1H4JE76"/>
<protein>
    <submittedName>
        <fullName evidence="3">Polyisoprenoid-binding protein YceI</fullName>
    </submittedName>
</protein>
<name>A0A1H4JE76_RHOJO</name>
<comment type="similarity">
    <text evidence="1">Belongs to the UPF0312 family.</text>
</comment>
<dbReference type="InterPro" id="IPR036761">
    <property type="entry name" value="TTHA0802/YceI-like_sf"/>
</dbReference>
<dbReference type="RefSeq" id="WP_052033363.1">
    <property type="nucleotide sequence ID" value="NZ_FNTL01000003.1"/>
</dbReference>
<dbReference type="SUPFAM" id="SSF101874">
    <property type="entry name" value="YceI-like"/>
    <property type="match status" value="1"/>
</dbReference>
<dbReference type="Pfam" id="PF04264">
    <property type="entry name" value="YceI"/>
    <property type="match status" value="1"/>
</dbReference>
<evidence type="ECO:0000259" key="2">
    <source>
        <dbReference type="SMART" id="SM00867"/>
    </source>
</evidence>
<gene>
    <name evidence="3" type="ORF">SAMN04490220_0800</name>
</gene>
<dbReference type="OrthoDB" id="9811006at2"/>
<dbReference type="Gene3D" id="2.40.128.110">
    <property type="entry name" value="Lipid/polyisoprenoid-binding, YceI-like"/>
    <property type="match status" value="1"/>
</dbReference>